<dbReference type="SMART" id="SM00181">
    <property type="entry name" value="EGF"/>
    <property type="match status" value="2"/>
</dbReference>
<feature type="region of interest" description="Disordered" evidence="2">
    <location>
        <begin position="1"/>
        <end position="36"/>
    </location>
</feature>
<dbReference type="Proteomes" id="UP000266841">
    <property type="component" value="Unassembled WGS sequence"/>
</dbReference>
<evidence type="ECO:0000256" key="1">
    <source>
        <dbReference type="PROSITE-ProRule" id="PRU00076"/>
    </source>
</evidence>
<organism evidence="5 6">
    <name type="scientific">Thalassiosira oceanica</name>
    <name type="common">Marine diatom</name>
    <dbReference type="NCBI Taxonomy" id="159749"/>
    <lineage>
        <taxon>Eukaryota</taxon>
        <taxon>Sar</taxon>
        <taxon>Stramenopiles</taxon>
        <taxon>Ochrophyta</taxon>
        <taxon>Bacillariophyta</taxon>
        <taxon>Coscinodiscophyceae</taxon>
        <taxon>Thalassiosirophycidae</taxon>
        <taxon>Thalassiosirales</taxon>
        <taxon>Thalassiosiraceae</taxon>
        <taxon>Thalassiosira</taxon>
    </lineage>
</organism>
<accession>K0R9L3</accession>
<feature type="domain" description="EGF-like" evidence="4">
    <location>
        <begin position="223"/>
        <end position="265"/>
    </location>
</feature>
<keyword evidence="3" id="KW-0812">Transmembrane</keyword>
<keyword evidence="1" id="KW-1015">Disulfide bond</keyword>
<dbReference type="OrthoDB" id="49305at2759"/>
<evidence type="ECO:0000259" key="4">
    <source>
        <dbReference type="PROSITE" id="PS50026"/>
    </source>
</evidence>
<evidence type="ECO:0000313" key="6">
    <source>
        <dbReference type="Proteomes" id="UP000266841"/>
    </source>
</evidence>
<feature type="transmembrane region" description="Helical" evidence="3">
    <location>
        <begin position="305"/>
        <end position="326"/>
    </location>
</feature>
<gene>
    <name evidence="5" type="ORF">THAOC_32240</name>
</gene>
<dbReference type="InterPro" id="IPR000742">
    <property type="entry name" value="EGF"/>
</dbReference>
<keyword evidence="3" id="KW-1133">Transmembrane helix</keyword>
<evidence type="ECO:0000256" key="3">
    <source>
        <dbReference type="SAM" id="Phobius"/>
    </source>
</evidence>
<name>K0R9L3_THAOC</name>
<dbReference type="eggNOG" id="ENOG502QYNX">
    <property type="taxonomic scope" value="Eukaryota"/>
</dbReference>
<evidence type="ECO:0000256" key="2">
    <source>
        <dbReference type="SAM" id="MobiDB-lite"/>
    </source>
</evidence>
<dbReference type="SUPFAM" id="SSF57196">
    <property type="entry name" value="EGF/Laminin"/>
    <property type="match status" value="1"/>
</dbReference>
<evidence type="ECO:0000313" key="5">
    <source>
        <dbReference type="EMBL" id="EJK48924.1"/>
    </source>
</evidence>
<dbReference type="AlphaFoldDB" id="K0R9L3"/>
<comment type="caution">
    <text evidence="1">Lacks conserved residue(s) required for the propagation of feature annotation.</text>
</comment>
<dbReference type="PROSITE" id="PS01186">
    <property type="entry name" value="EGF_2"/>
    <property type="match status" value="1"/>
</dbReference>
<dbReference type="Gene3D" id="2.10.25.10">
    <property type="entry name" value="Laminin"/>
    <property type="match status" value="1"/>
</dbReference>
<feature type="disulfide bond" evidence="1">
    <location>
        <begin position="255"/>
        <end position="264"/>
    </location>
</feature>
<comment type="caution">
    <text evidence="5">The sequence shown here is derived from an EMBL/GenBank/DDBJ whole genome shotgun (WGS) entry which is preliminary data.</text>
</comment>
<sequence length="345" mass="36921">MANSASGRDERESITEPTAEEMEEGEVNLRPSVGSRAGASWGELEEARVEILSIPTARNDAADAHLAPDEEIPIIDGIVVPTERTRLQTWVENFRDNYKSILGLTILVIASSTTVGIVLDGRRSVSREPPGNPDIDMVEHSVDPADLFFDPDDTTGIPGHALHGNSECDDGTICENNSQCIPHPIKEGKYICDCLAVNNVAKAKGGLDVALEQFAGIYCEHKATSYCTKAHAFCTNGGECKLSVGKKEKHAGCKCPSGYEGEFCQFIEGSMPSDWTLDNFMHPAIISEYGNNGGMNMGGMNMSQTTGAIAGTVTGFVALVMCLGSFHHLRQAGPQAGGVEGEEIR</sequence>
<proteinExistence type="predicted"/>
<keyword evidence="1" id="KW-0245">EGF-like domain</keyword>
<keyword evidence="6" id="KW-1185">Reference proteome</keyword>
<dbReference type="PROSITE" id="PS00022">
    <property type="entry name" value="EGF_1"/>
    <property type="match status" value="1"/>
</dbReference>
<protein>
    <recommendedName>
        <fullName evidence="4">EGF-like domain-containing protein</fullName>
    </recommendedName>
</protein>
<keyword evidence="3" id="KW-0472">Membrane</keyword>
<dbReference type="EMBL" id="AGNL01045284">
    <property type="protein sequence ID" value="EJK48924.1"/>
    <property type="molecule type" value="Genomic_DNA"/>
</dbReference>
<dbReference type="PROSITE" id="PS50026">
    <property type="entry name" value="EGF_3"/>
    <property type="match status" value="1"/>
</dbReference>
<reference evidence="5 6" key="1">
    <citation type="journal article" date="2012" name="Genome Biol.">
        <title>Genome and low-iron response of an oceanic diatom adapted to chronic iron limitation.</title>
        <authorList>
            <person name="Lommer M."/>
            <person name="Specht M."/>
            <person name="Roy A.S."/>
            <person name="Kraemer L."/>
            <person name="Andreson R."/>
            <person name="Gutowska M.A."/>
            <person name="Wolf J."/>
            <person name="Bergner S.V."/>
            <person name="Schilhabel M.B."/>
            <person name="Klostermeier U.C."/>
            <person name="Beiko R.G."/>
            <person name="Rosenstiel P."/>
            <person name="Hippler M."/>
            <person name="Laroche J."/>
        </authorList>
    </citation>
    <scope>NUCLEOTIDE SEQUENCE [LARGE SCALE GENOMIC DNA]</scope>
    <source>
        <strain evidence="5 6">CCMP1005</strain>
    </source>
</reference>